<sequence>MQQERLWTWLSLGFASLAMLTSLFALATDPTYEVLPTKNSEVDYLDETPSEETLDQMRGLGVTSADN</sequence>
<organism evidence="1">
    <name type="scientific">marine sediment metagenome</name>
    <dbReference type="NCBI Taxonomy" id="412755"/>
    <lineage>
        <taxon>unclassified sequences</taxon>
        <taxon>metagenomes</taxon>
        <taxon>ecological metagenomes</taxon>
    </lineage>
</organism>
<reference evidence="1" key="1">
    <citation type="journal article" date="2014" name="Front. Microbiol.">
        <title>High frequency of phylogenetically diverse reductive dehalogenase-homologous genes in deep subseafloor sedimentary metagenomes.</title>
        <authorList>
            <person name="Kawai M."/>
            <person name="Futagami T."/>
            <person name="Toyoda A."/>
            <person name="Takaki Y."/>
            <person name="Nishi S."/>
            <person name="Hori S."/>
            <person name="Arai W."/>
            <person name="Tsubouchi T."/>
            <person name="Morono Y."/>
            <person name="Uchiyama I."/>
            <person name="Ito T."/>
            <person name="Fujiyama A."/>
            <person name="Inagaki F."/>
            <person name="Takami H."/>
        </authorList>
    </citation>
    <scope>NUCLEOTIDE SEQUENCE</scope>
    <source>
        <strain evidence="1">Expedition CK06-06</strain>
    </source>
</reference>
<dbReference type="AlphaFoldDB" id="X1KF78"/>
<protein>
    <submittedName>
        <fullName evidence="1">Uncharacterized protein</fullName>
    </submittedName>
</protein>
<proteinExistence type="predicted"/>
<name>X1KF78_9ZZZZ</name>
<dbReference type="EMBL" id="BARV01007248">
    <property type="protein sequence ID" value="GAI05308.1"/>
    <property type="molecule type" value="Genomic_DNA"/>
</dbReference>
<comment type="caution">
    <text evidence="1">The sequence shown here is derived from an EMBL/GenBank/DDBJ whole genome shotgun (WGS) entry which is preliminary data.</text>
</comment>
<accession>X1KF78</accession>
<gene>
    <name evidence="1" type="ORF">S06H3_14789</name>
</gene>
<evidence type="ECO:0000313" key="1">
    <source>
        <dbReference type="EMBL" id="GAI05308.1"/>
    </source>
</evidence>